<keyword evidence="4" id="KW-1185">Reference proteome</keyword>
<dbReference type="Proteomes" id="UP000002428">
    <property type="component" value="Chromosome E"/>
</dbReference>
<evidence type="ECO:0000256" key="1">
    <source>
        <dbReference type="SAM" id="MobiDB-lite"/>
    </source>
</evidence>
<evidence type="ECO:0000313" key="3">
    <source>
        <dbReference type="EMBL" id="CAG58615.1"/>
    </source>
</evidence>
<dbReference type="EMBL" id="CR380951">
    <property type="protein sequence ID" value="CAG58615.1"/>
    <property type="molecule type" value="Genomic_DNA"/>
</dbReference>
<evidence type="ECO:0000313" key="4">
    <source>
        <dbReference type="Proteomes" id="UP000002428"/>
    </source>
</evidence>
<dbReference type="CGD" id="CAL0128866">
    <property type="gene designation" value="CAGL0E00187g"/>
</dbReference>
<dbReference type="RefSeq" id="XP_445699.1">
    <property type="nucleotide sequence ID" value="XM_445699.1"/>
</dbReference>
<gene>
    <name evidence="2 3" type="ordered locus">CAGL0E00187g</name>
</gene>
<dbReference type="HOGENOM" id="CLU_1165694_0_0_1"/>
<dbReference type="AlphaFoldDB" id="Q6FVP5"/>
<dbReference type="VEuPathDB" id="FungiDB:CAGL0E00187g"/>
<dbReference type="KEGG" id="cgr:2887325"/>
<proteinExistence type="predicted"/>
<dbReference type="InParanoid" id="Q6FVP5"/>
<evidence type="ECO:0000313" key="2">
    <source>
        <dbReference type="CGD" id="CAL0128866"/>
    </source>
</evidence>
<accession>Q6FVP5</accession>
<feature type="region of interest" description="Disordered" evidence="1">
    <location>
        <begin position="1"/>
        <end position="30"/>
    </location>
</feature>
<organism evidence="3 4">
    <name type="scientific">Candida glabrata (strain ATCC 2001 / BCRC 20586 / JCM 3761 / NBRC 0622 / NRRL Y-65 / CBS 138)</name>
    <name type="common">Yeast</name>
    <name type="synonym">Nakaseomyces glabratus</name>
    <dbReference type="NCBI Taxonomy" id="284593"/>
    <lineage>
        <taxon>Eukaryota</taxon>
        <taxon>Fungi</taxon>
        <taxon>Dikarya</taxon>
        <taxon>Ascomycota</taxon>
        <taxon>Saccharomycotina</taxon>
        <taxon>Saccharomycetes</taxon>
        <taxon>Saccharomycetales</taxon>
        <taxon>Saccharomycetaceae</taxon>
        <taxon>Nakaseomyces</taxon>
    </lineage>
</organism>
<sequence length="238" mass="23982">MSTPNSSPTSISSSYSAASSGSSSTSGSSSSLYVSALSSVSASSSPYSHTSSVVASNSSSFPTLMSTVSSTESVTSHQEASLSSSVTISSSSVALTSKQTSSQNSAFANKTVSIPSPSTSIFTDTVGKTITKVITYCSETDNQGNVGTRTSSYTIDASNANLDATGSLVVSRETTTKSRRQDASEAITGKSHSLTSSVSVVELHSSAVISQYAGSAANLSCLSRIGALATLLALLLLS</sequence>
<dbReference type="OMA" id="SASSDSX"/>
<reference evidence="3 4" key="1">
    <citation type="journal article" date="2004" name="Nature">
        <title>Genome evolution in yeasts.</title>
        <authorList>
            <consortium name="Genolevures"/>
            <person name="Dujon B."/>
            <person name="Sherman D."/>
            <person name="Fischer G."/>
            <person name="Durrens P."/>
            <person name="Casaregola S."/>
            <person name="Lafontaine I."/>
            <person name="de Montigny J."/>
            <person name="Marck C."/>
            <person name="Neuveglise C."/>
            <person name="Talla E."/>
            <person name="Goffard N."/>
            <person name="Frangeul L."/>
            <person name="Aigle M."/>
            <person name="Anthouard V."/>
            <person name="Babour A."/>
            <person name="Barbe V."/>
            <person name="Barnay S."/>
            <person name="Blanchin S."/>
            <person name="Beckerich J.M."/>
            <person name="Beyne E."/>
            <person name="Bleykasten C."/>
            <person name="Boisrame A."/>
            <person name="Boyer J."/>
            <person name="Cattolico L."/>
            <person name="Confanioleri F."/>
            <person name="de Daruvar A."/>
            <person name="Despons L."/>
            <person name="Fabre E."/>
            <person name="Fairhead C."/>
            <person name="Ferry-Dumazet H."/>
            <person name="Groppi A."/>
            <person name="Hantraye F."/>
            <person name="Hennequin C."/>
            <person name="Jauniaux N."/>
            <person name="Joyet P."/>
            <person name="Kachouri R."/>
            <person name="Kerrest A."/>
            <person name="Koszul R."/>
            <person name="Lemaire M."/>
            <person name="Lesur I."/>
            <person name="Ma L."/>
            <person name="Muller H."/>
            <person name="Nicaud J.M."/>
            <person name="Nikolski M."/>
            <person name="Oztas S."/>
            <person name="Ozier-Kalogeropoulos O."/>
            <person name="Pellenz S."/>
            <person name="Potier S."/>
            <person name="Richard G.F."/>
            <person name="Straub M.L."/>
            <person name="Suleau A."/>
            <person name="Swennene D."/>
            <person name="Tekaia F."/>
            <person name="Wesolowski-Louvel M."/>
            <person name="Westhof E."/>
            <person name="Wirth B."/>
            <person name="Zeniou-Meyer M."/>
            <person name="Zivanovic I."/>
            <person name="Bolotin-Fukuhara M."/>
            <person name="Thierry A."/>
            <person name="Bouchier C."/>
            <person name="Caudron B."/>
            <person name="Scarpelli C."/>
            <person name="Gaillardin C."/>
            <person name="Weissenbach J."/>
            <person name="Wincker P."/>
            <person name="Souciet J.L."/>
        </authorList>
    </citation>
    <scope>NUCLEOTIDE SEQUENCE [LARGE SCALE GENOMIC DNA]</scope>
    <source>
        <strain evidence="4">ATCC 2001 / BCRC 20586 / JCM 3761 / NBRC 0622 / NRRL Y-65 / CBS 138</strain>
    </source>
</reference>
<name>Q6FVP5_CANGA</name>
<protein>
    <submittedName>
        <fullName evidence="3">Uncharacterized protein</fullName>
    </submittedName>
</protein>